<organism evidence="1">
    <name type="scientific">Dipodfec virus RodF1_76</name>
    <dbReference type="NCBI Taxonomy" id="2929311"/>
    <lineage>
        <taxon>Viruses</taxon>
        <taxon>Monodnaviria</taxon>
        <taxon>Sangervirae</taxon>
        <taxon>Phixviricota</taxon>
        <taxon>Malgrandaviricetes</taxon>
        <taxon>Petitvirales</taxon>
        <taxon>Microviridae</taxon>
    </lineage>
</organism>
<protein>
    <submittedName>
        <fullName evidence="1">DNA pilot protein</fullName>
    </submittedName>
</protein>
<dbReference type="EMBL" id="OM869693">
    <property type="protein sequence ID" value="UPW41906.1"/>
    <property type="molecule type" value="Genomic_DNA"/>
</dbReference>
<accession>A0A976R5K1</accession>
<sequence length="336" mass="37593">MGFLDFIPVIGQAVSGIASIGSTSMANNQNMEIAKYNWEQQKEMWHMQNEYNKPSAQMARYQEAGLNPNLIYGSGSASAGNSTSIPTPQMAHVEPMPVPQLGDSLQQAVNNMRADKLADAEVDNKESLSRFNDVKADHEEKMMALTELKTIGEAIANSKSEYERDLLRDTYRQRVEMFNQQLEGQRLGNESTRLDNFYKNSTMETRIELAKVQTQNAKATTQEIMSRTSLNYANARLAAARISEVAANIALINAKTDGVDLENSFNEVTFNSRIQKVSQELTNLVLTGNRQRLETYIKNLGLDKAATSQLNALFTYIFGLFGADFKLDGGMFYNYQ</sequence>
<proteinExistence type="predicted"/>
<evidence type="ECO:0000313" key="1">
    <source>
        <dbReference type="EMBL" id="UPW41906.1"/>
    </source>
</evidence>
<name>A0A976R5K1_9VIRU</name>
<reference evidence="1" key="1">
    <citation type="submission" date="2022-02" db="EMBL/GenBank/DDBJ databases">
        <title>Towards deciphering the DNA virus diversity associated with rodent species in the families Cricetidae and Heteromyidae.</title>
        <authorList>
            <person name="Lund M."/>
            <person name="Larsen B.B."/>
            <person name="Gryseels S."/>
            <person name="Kraberger S."/>
            <person name="Rowsey D.M."/>
            <person name="Steger L."/>
            <person name="Yule K.M."/>
            <person name="Upham N.S."/>
            <person name="Worobey M."/>
            <person name="Van Doorslaer K."/>
            <person name="Varsani A."/>
        </authorList>
    </citation>
    <scope>NUCLEOTIDE SEQUENCE</scope>
    <source>
        <strain evidence="1">NeonRodF1_76</strain>
    </source>
</reference>